<organism evidence="1 2">
    <name type="scientific">Saccharothrix coeruleofusca</name>
    <dbReference type="NCBI Taxonomy" id="33919"/>
    <lineage>
        <taxon>Bacteria</taxon>
        <taxon>Bacillati</taxon>
        <taxon>Actinomycetota</taxon>
        <taxon>Actinomycetes</taxon>
        <taxon>Pseudonocardiales</taxon>
        <taxon>Pseudonocardiaceae</taxon>
        <taxon>Saccharothrix</taxon>
    </lineage>
</organism>
<dbReference type="Proteomes" id="UP000639606">
    <property type="component" value="Unassembled WGS sequence"/>
</dbReference>
<reference evidence="1" key="2">
    <citation type="submission" date="2020-09" db="EMBL/GenBank/DDBJ databases">
        <authorList>
            <person name="Sun Q."/>
            <person name="Ohkuma M."/>
        </authorList>
    </citation>
    <scope>NUCLEOTIDE SEQUENCE</scope>
    <source>
        <strain evidence="1">JCM 3313</strain>
    </source>
</reference>
<proteinExistence type="predicted"/>
<name>A0A918ANT6_9PSEU</name>
<sequence length="176" mass="18493">MASLAAVVAGTALAGVVVVGANGMSAPEPEDPWADLGVRQGEVKVQHDADCVPHSFGQVRDLLATTPCASLSRALFTVSNDRASAVVSVAWVEFRLRRDAREFRALEDVHGTGDITPLPRALLGLPEIPFHAHNYTSALDGATVVVAEAEPVGGQPGAEFLDDLTEVAVLIPRPPR</sequence>
<comment type="caution">
    <text evidence="1">The sequence shown here is derived from an EMBL/GenBank/DDBJ whole genome shotgun (WGS) entry which is preliminary data.</text>
</comment>
<reference evidence="1" key="1">
    <citation type="journal article" date="2014" name="Int. J. Syst. Evol. Microbiol.">
        <title>Complete genome sequence of Corynebacterium casei LMG S-19264T (=DSM 44701T), isolated from a smear-ripened cheese.</title>
        <authorList>
            <consortium name="US DOE Joint Genome Institute (JGI-PGF)"/>
            <person name="Walter F."/>
            <person name="Albersmeier A."/>
            <person name="Kalinowski J."/>
            <person name="Ruckert C."/>
        </authorList>
    </citation>
    <scope>NUCLEOTIDE SEQUENCE</scope>
    <source>
        <strain evidence="1">JCM 3313</strain>
    </source>
</reference>
<accession>A0A918ANT6</accession>
<dbReference type="RefSeq" id="WP_189224917.1">
    <property type="nucleotide sequence ID" value="NZ_BMRG01000008.1"/>
</dbReference>
<evidence type="ECO:0000313" key="1">
    <source>
        <dbReference type="EMBL" id="GGP64382.1"/>
    </source>
</evidence>
<keyword evidence="2" id="KW-1185">Reference proteome</keyword>
<dbReference type="EMBL" id="BMRG01000008">
    <property type="protein sequence ID" value="GGP64382.1"/>
    <property type="molecule type" value="Genomic_DNA"/>
</dbReference>
<protein>
    <submittedName>
        <fullName evidence="1">Uncharacterized protein</fullName>
    </submittedName>
</protein>
<evidence type="ECO:0000313" key="2">
    <source>
        <dbReference type="Proteomes" id="UP000639606"/>
    </source>
</evidence>
<gene>
    <name evidence="1" type="ORF">GCM10010185_41080</name>
</gene>
<dbReference type="AlphaFoldDB" id="A0A918ANT6"/>